<evidence type="ECO:0008006" key="10">
    <source>
        <dbReference type="Google" id="ProtNLM"/>
    </source>
</evidence>
<organism evidence="8 9">
    <name type="scientific">Sphingobacterium siyangense</name>
    <dbReference type="NCBI Taxonomy" id="459529"/>
    <lineage>
        <taxon>Bacteria</taxon>
        <taxon>Pseudomonadati</taxon>
        <taxon>Bacteroidota</taxon>
        <taxon>Sphingobacteriia</taxon>
        <taxon>Sphingobacteriales</taxon>
        <taxon>Sphingobacteriaceae</taxon>
        <taxon>Sphingobacterium</taxon>
    </lineage>
</organism>
<evidence type="ECO:0000256" key="2">
    <source>
        <dbReference type="ARBA" id="ARBA00006275"/>
    </source>
</evidence>
<dbReference type="SUPFAM" id="SSF48452">
    <property type="entry name" value="TPR-like"/>
    <property type="match status" value="1"/>
</dbReference>
<proteinExistence type="inferred from homology"/>
<feature type="domain" description="RagB/SusD" evidence="6">
    <location>
        <begin position="370"/>
        <end position="518"/>
    </location>
</feature>
<protein>
    <recommendedName>
        <fullName evidence="10">Outer membrane starch-binding protein</fullName>
    </recommendedName>
</protein>
<dbReference type="AlphaFoldDB" id="A0A420FCX0"/>
<keyword evidence="9" id="KW-1185">Reference proteome</keyword>
<dbReference type="InterPro" id="IPR033985">
    <property type="entry name" value="SusD-like_N"/>
</dbReference>
<dbReference type="GO" id="GO:0009279">
    <property type="term" value="C:cell outer membrane"/>
    <property type="evidence" value="ECO:0007669"/>
    <property type="project" value="UniProtKB-SubCell"/>
</dbReference>
<dbReference type="RefSeq" id="WP_120336257.1">
    <property type="nucleotide sequence ID" value="NZ_JBPFPY010000006.1"/>
</dbReference>
<evidence type="ECO:0000313" key="9">
    <source>
        <dbReference type="Proteomes" id="UP000286402"/>
    </source>
</evidence>
<evidence type="ECO:0000256" key="3">
    <source>
        <dbReference type="ARBA" id="ARBA00022729"/>
    </source>
</evidence>
<reference evidence="8 9" key="1">
    <citation type="submission" date="2016-07" db="EMBL/GenBank/DDBJ databases">
        <title>Genome analysis of Sphingobacterium siyangense T12B17.</title>
        <authorList>
            <person name="Xu D."/>
            <person name="Su Y."/>
            <person name="Zheng S."/>
        </authorList>
    </citation>
    <scope>NUCLEOTIDE SEQUENCE [LARGE SCALE GENOMIC DNA]</scope>
    <source>
        <strain evidence="8 9">T12B17</strain>
    </source>
</reference>
<dbReference type="Proteomes" id="UP000286402">
    <property type="component" value="Unassembled WGS sequence"/>
</dbReference>
<name>A0A420FCX0_9SPHI</name>
<dbReference type="EMBL" id="MCAQ01000029">
    <property type="protein sequence ID" value="RKF30820.1"/>
    <property type="molecule type" value="Genomic_DNA"/>
</dbReference>
<evidence type="ECO:0000256" key="5">
    <source>
        <dbReference type="ARBA" id="ARBA00023237"/>
    </source>
</evidence>
<evidence type="ECO:0000259" key="7">
    <source>
        <dbReference type="Pfam" id="PF14322"/>
    </source>
</evidence>
<dbReference type="InterPro" id="IPR012944">
    <property type="entry name" value="SusD_RagB_dom"/>
</dbReference>
<feature type="domain" description="SusD-like N-terminal" evidence="7">
    <location>
        <begin position="20"/>
        <end position="214"/>
    </location>
</feature>
<keyword evidence="4" id="KW-0472">Membrane</keyword>
<gene>
    <name evidence="8" type="ORF">BCY89_17930</name>
</gene>
<comment type="subcellular location">
    <subcellularLocation>
        <location evidence="1">Cell outer membrane</location>
    </subcellularLocation>
</comment>
<evidence type="ECO:0000256" key="1">
    <source>
        <dbReference type="ARBA" id="ARBA00004442"/>
    </source>
</evidence>
<keyword evidence="5" id="KW-0998">Cell outer membrane</keyword>
<comment type="similarity">
    <text evidence="2">Belongs to the SusD family.</text>
</comment>
<dbReference type="Pfam" id="PF07980">
    <property type="entry name" value="SusD_RagB"/>
    <property type="match status" value="1"/>
</dbReference>
<accession>A0A420FCX0</accession>
<dbReference type="Gene3D" id="1.25.40.390">
    <property type="match status" value="1"/>
</dbReference>
<dbReference type="CDD" id="cd08977">
    <property type="entry name" value="SusD"/>
    <property type="match status" value="1"/>
</dbReference>
<evidence type="ECO:0000259" key="6">
    <source>
        <dbReference type="Pfam" id="PF07980"/>
    </source>
</evidence>
<comment type="caution">
    <text evidence="8">The sequence shown here is derived from an EMBL/GenBank/DDBJ whole genome shotgun (WGS) entry which is preliminary data.</text>
</comment>
<dbReference type="InterPro" id="IPR011990">
    <property type="entry name" value="TPR-like_helical_dom_sf"/>
</dbReference>
<evidence type="ECO:0000313" key="8">
    <source>
        <dbReference type="EMBL" id="RKF30820.1"/>
    </source>
</evidence>
<dbReference type="Pfam" id="PF14322">
    <property type="entry name" value="SusD-like_3"/>
    <property type="match status" value="1"/>
</dbReference>
<evidence type="ECO:0000256" key="4">
    <source>
        <dbReference type="ARBA" id="ARBA00023136"/>
    </source>
</evidence>
<sequence length="520" mass="59741">MKTKILALLLLSATLGGCNKFLEEKPLAEVALDQHYKNLYDVQAAIAGMYSAFQLEMVGKGNYQDNKDNYLEKYLYWGEYRADNFDRAISYTKDYVDEIVLNSLTPTNQFSDWSGLYTAIGRINNNIKYIPKAAELDSRITPEMLKDYLAQCYALRAMCYFYLVRVWGDAPIWLEPYEDVQQPAASAREPKDKILNEVIIPDLEKAYSLVDKDAKNALWTIGGAGICAIMSDVYMWKKDYQNATKWITRLFLTKSPTGVSYAGTNETNLQDGASWKTIFVNPTSSKETIWSIHWDYLKNGCACMQTSWSPNNKQIIVDEGVWATWFQPQTTTSPSPDIRPQQTLDVYFGLPSNKRDRFIKWYPTDANPTKADPWPVTNQALPVYLTMYRLSDMYLLYAEALNGLGDRTNALKYLNFVRKRARLPQYDANDASIATSYQLETAILDERRLELFGEGKRWFDLVRTGRVKDVMDPILKRRQEEAGNLDKPGFLDPTNRVYWPIHRNVLNSNKSLVQNPGYTD</sequence>
<dbReference type="PROSITE" id="PS51257">
    <property type="entry name" value="PROKAR_LIPOPROTEIN"/>
    <property type="match status" value="1"/>
</dbReference>
<keyword evidence="3" id="KW-0732">Signal</keyword>